<dbReference type="Proteomes" id="UP000481109">
    <property type="component" value="Unassembled WGS sequence"/>
</dbReference>
<evidence type="ECO:0000313" key="2">
    <source>
        <dbReference type="EMBL" id="NGO78147.1"/>
    </source>
</evidence>
<keyword evidence="3" id="KW-1185">Reference proteome</keyword>
<name>A0A6G4XMU7_9ACTN</name>
<reference evidence="2 3" key="1">
    <citation type="submission" date="2020-02" db="EMBL/GenBank/DDBJ databases">
        <title>Whole-genome analyses of novel actinobacteria.</title>
        <authorList>
            <person name="Sahin N."/>
            <person name="Tokatli A."/>
        </authorList>
    </citation>
    <scope>NUCLEOTIDE SEQUENCE [LARGE SCALE GENOMIC DNA]</scope>
    <source>
        <strain evidence="2 3">YC504</strain>
    </source>
</reference>
<gene>
    <name evidence="2" type="ORF">G6045_21120</name>
</gene>
<keyword evidence="1" id="KW-0732">Signal</keyword>
<evidence type="ECO:0008006" key="4">
    <source>
        <dbReference type="Google" id="ProtNLM"/>
    </source>
</evidence>
<proteinExistence type="predicted"/>
<evidence type="ECO:0000313" key="3">
    <source>
        <dbReference type="Proteomes" id="UP000481109"/>
    </source>
</evidence>
<feature type="chain" id="PRO_5026203735" description="Peptidase inhibitor family I36 protein" evidence="1">
    <location>
        <begin position="26"/>
        <end position="130"/>
    </location>
</feature>
<sequence>MRVRTAVSVVAAAAFVLGPTTIAPAQAGQQPARIEGQVCFWAEPNMMGPGGGWCYSGTGYADVPQRIHDHAGSFESRSNDSVFAIDHPRWGGCVAREIRGRDYNMNWMANNDFGNKIDGVSHEKGNCQSG</sequence>
<comment type="caution">
    <text evidence="2">The sequence shown here is derived from an EMBL/GenBank/DDBJ whole genome shotgun (WGS) entry which is preliminary data.</text>
</comment>
<accession>A0A6G4XMU7</accession>
<organism evidence="2 3">
    <name type="scientific">Streptomyces mesophilus</name>
    <dbReference type="NCBI Taxonomy" id="1775132"/>
    <lineage>
        <taxon>Bacteria</taxon>
        <taxon>Bacillati</taxon>
        <taxon>Actinomycetota</taxon>
        <taxon>Actinomycetes</taxon>
        <taxon>Kitasatosporales</taxon>
        <taxon>Streptomycetaceae</taxon>
        <taxon>Streptomyces</taxon>
    </lineage>
</organism>
<feature type="signal peptide" evidence="1">
    <location>
        <begin position="1"/>
        <end position="25"/>
    </location>
</feature>
<evidence type="ECO:0000256" key="1">
    <source>
        <dbReference type="SAM" id="SignalP"/>
    </source>
</evidence>
<dbReference type="EMBL" id="JAAKZW010000090">
    <property type="protein sequence ID" value="NGO78147.1"/>
    <property type="molecule type" value="Genomic_DNA"/>
</dbReference>
<dbReference type="RefSeq" id="WP_165333603.1">
    <property type="nucleotide sequence ID" value="NZ_JAAKZW010000090.1"/>
</dbReference>
<dbReference type="AlphaFoldDB" id="A0A6G4XMU7"/>
<protein>
    <recommendedName>
        <fullName evidence="4">Peptidase inhibitor family I36 protein</fullName>
    </recommendedName>
</protein>